<dbReference type="SUPFAM" id="SSF53850">
    <property type="entry name" value="Periplasmic binding protein-like II"/>
    <property type="match status" value="1"/>
</dbReference>
<keyword evidence="4" id="KW-0804">Transcription</keyword>
<gene>
    <name evidence="6" type="ORF">CGZ93_12170</name>
</gene>
<dbReference type="OrthoDB" id="4131546at2"/>
<dbReference type="Gene3D" id="1.10.10.10">
    <property type="entry name" value="Winged helix-like DNA-binding domain superfamily/Winged helix DNA-binding domain"/>
    <property type="match status" value="1"/>
</dbReference>
<dbReference type="EMBL" id="NMVQ01000023">
    <property type="protein sequence ID" value="OYO20958.1"/>
    <property type="molecule type" value="Genomic_DNA"/>
</dbReference>
<organism evidence="6 7">
    <name type="scientific">Enemella dayhoffiae</name>
    <dbReference type="NCBI Taxonomy" id="2016507"/>
    <lineage>
        <taxon>Bacteria</taxon>
        <taxon>Bacillati</taxon>
        <taxon>Actinomycetota</taxon>
        <taxon>Actinomycetes</taxon>
        <taxon>Propionibacteriales</taxon>
        <taxon>Propionibacteriaceae</taxon>
        <taxon>Enemella</taxon>
    </lineage>
</organism>
<feature type="domain" description="HTH lysR-type" evidence="5">
    <location>
        <begin position="37"/>
        <end position="94"/>
    </location>
</feature>
<evidence type="ECO:0000256" key="4">
    <source>
        <dbReference type="ARBA" id="ARBA00023163"/>
    </source>
</evidence>
<dbReference type="Proteomes" id="UP000216311">
    <property type="component" value="Unassembled WGS sequence"/>
</dbReference>
<accession>A0A255GZA9</accession>
<keyword evidence="2" id="KW-0805">Transcription regulation</keyword>
<dbReference type="PANTHER" id="PTHR30346:SF29">
    <property type="entry name" value="LYSR SUBSTRATE-BINDING"/>
    <property type="match status" value="1"/>
</dbReference>
<keyword evidence="7" id="KW-1185">Reference proteome</keyword>
<dbReference type="InterPro" id="IPR036390">
    <property type="entry name" value="WH_DNA-bd_sf"/>
</dbReference>
<dbReference type="GO" id="GO:0003700">
    <property type="term" value="F:DNA-binding transcription factor activity"/>
    <property type="evidence" value="ECO:0007669"/>
    <property type="project" value="InterPro"/>
</dbReference>
<dbReference type="InterPro" id="IPR005119">
    <property type="entry name" value="LysR_subst-bd"/>
</dbReference>
<dbReference type="AlphaFoldDB" id="A0A255GZA9"/>
<dbReference type="PROSITE" id="PS50931">
    <property type="entry name" value="HTH_LYSR"/>
    <property type="match status" value="1"/>
</dbReference>
<dbReference type="InterPro" id="IPR000847">
    <property type="entry name" value="LysR_HTH_N"/>
</dbReference>
<reference evidence="6 7" key="1">
    <citation type="submission" date="2017-07" db="EMBL/GenBank/DDBJ databases">
        <title>Draft whole genome sequences of clinical Proprionibacteriaceae strains.</title>
        <authorList>
            <person name="Bernier A.-M."/>
            <person name="Bernard K."/>
            <person name="Domingo M.-C."/>
        </authorList>
    </citation>
    <scope>NUCLEOTIDE SEQUENCE [LARGE SCALE GENOMIC DNA]</scope>
    <source>
        <strain evidence="6 7">NML 130396</strain>
    </source>
</reference>
<evidence type="ECO:0000256" key="2">
    <source>
        <dbReference type="ARBA" id="ARBA00023015"/>
    </source>
</evidence>
<dbReference type="Pfam" id="PF00126">
    <property type="entry name" value="HTH_1"/>
    <property type="match status" value="1"/>
</dbReference>
<dbReference type="Pfam" id="PF03466">
    <property type="entry name" value="LysR_substrate"/>
    <property type="match status" value="1"/>
</dbReference>
<dbReference type="InterPro" id="IPR036388">
    <property type="entry name" value="WH-like_DNA-bd_sf"/>
</dbReference>
<dbReference type="GO" id="GO:0003677">
    <property type="term" value="F:DNA binding"/>
    <property type="evidence" value="ECO:0007669"/>
    <property type="project" value="UniProtKB-KW"/>
</dbReference>
<name>A0A255GZA9_9ACTN</name>
<dbReference type="GO" id="GO:0032993">
    <property type="term" value="C:protein-DNA complex"/>
    <property type="evidence" value="ECO:0007669"/>
    <property type="project" value="TreeGrafter"/>
</dbReference>
<proteinExistence type="inferred from homology"/>
<keyword evidence="3" id="KW-0238">DNA-binding</keyword>
<dbReference type="FunFam" id="1.10.10.10:FF:000001">
    <property type="entry name" value="LysR family transcriptional regulator"/>
    <property type="match status" value="1"/>
</dbReference>
<comment type="caution">
    <text evidence="6">The sequence shown here is derived from an EMBL/GenBank/DDBJ whole genome shotgun (WGS) entry which is preliminary data.</text>
</comment>
<sequence length="336" mass="34782">MTELTVRVCCAPALATSASLSVEPCVPRMECPRLGAVDLVQLRTFAEVARLGSISATAASLGYSQSAVSRQLQALETDLSAALLHRGARGVRLSAAGAALLPHAQDMLRSAELARAEVAEAEPEGVRLRIGCIPSATPALLAPALAGVETSASDLTVTVRQAPGRVLIAAVAARELDAAVVMGSGADRPGLLREPLATDELRVVLPAGHPLAGRTRIELAQLAEATWIEGEGRSERILVEAAAQSGFVPTRVRRAPDHAAKLGYVAAGLGVALVPGLLCAALPPGLVAVQLAAAPGRELAWLTRRDHPGGPQLELLRRVLGEVADRLQPAPDARQA</sequence>
<evidence type="ECO:0000313" key="6">
    <source>
        <dbReference type="EMBL" id="OYO20958.1"/>
    </source>
</evidence>
<evidence type="ECO:0000313" key="7">
    <source>
        <dbReference type="Proteomes" id="UP000216311"/>
    </source>
</evidence>
<evidence type="ECO:0000256" key="3">
    <source>
        <dbReference type="ARBA" id="ARBA00023125"/>
    </source>
</evidence>
<evidence type="ECO:0000259" key="5">
    <source>
        <dbReference type="PROSITE" id="PS50931"/>
    </source>
</evidence>
<dbReference type="Gene3D" id="3.40.190.10">
    <property type="entry name" value="Periplasmic binding protein-like II"/>
    <property type="match status" value="2"/>
</dbReference>
<dbReference type="SUPFAM" id="SSF46785">
    <property type="entry name" value="Winged helix' DNA-binding domain"/>
    <property type="match status" value="1"/>
</dbReference>
<evidence type="ECO:0000256" key="1">
    <source>
        <dbReference type="ARBA" id="ARBA00009437"/>
    </source>
</evidence>
<dbReference type="PANTHER" id="PTHR30346">
    <property type="entry name" value="TRANSCRIPTIONAL DUAL REGULATOR HCAR-RELATED"/>
    <property type="match status" value="1"/>
</dbReference>
<protein>
    <submittedName>
        <fullName evidence="6">LysR family transcriptional regulator</fullName>
    </submittedName>
</protein>
<comment type="similarity">
    <text evidence="1">Belongs to the LysR transcriptional regulatory family.</text>
</comment>